<dbReference type="Proteomes" id="UP000002009">
    <property type="component" value="Chromosome 12"/>
</dbReference>
<keyword evidence="4" id="KW-1185">Reference proteome</keyword>
<dbReference type="InParanoid" id="C1FIM9"/>
<evidence type="ECO:0000313" key="3">
    <source>
        <dbReference type="EMBL" id="ACO70199.1"/>
    </source>
</evidence>
<protein>
    <submittedName>
        <fullName evidence="3">Uncharacterized protein</fullName>
    </submittedName>
</protein>
<feature type="region of interest" description="Disordered" evidence="2">
    <location>
        <begin position="80"/>
        <end position="114"/>
    </location>
</feature>
<organism evidence="3 4">
    <name type="scientific">Micromonas commoda (strain RCC299 / NOUM17 / CCMP2709)</name>
    <name type="common">Picoplanktonic green alga</name>
    <dbReference type="NCBI Taxonomy" id="296587"/>
    <lineage>
        <taxon>Eukaryota</taxon>
        <taxon>Viridiplantae</taxon>
        <taxon>Chlorophyta</taxon>
        <taxon>Mamiellophyceae</taxon>
        <taxon>Mamiellales</taxon>
        <taxon>Mamiellaceae</taxon>
        <taxon>Micromonas</taxon>
    </lineage>
</organism>
<evidence type="ECO:0000256" key="1">
    <source>
        <dbReference type="SAM" id="Coils"/>
    </source>
</evidence>
<dbReference type="RefSeq" id="XP_002508941.1">
    <property type="nucleotide sequence ID" value="XM_002508895.1"/>
</dbReference>
<proteinExistence type="predicted"/>
<keyword evidence="1" id="KW-0175">Coiled coil</keyword>
<name>C1FIM9_MICCC</name>
<evidence type="ECO:0000313" key="4">
    <source>
        <dbReference type="Proteomes" id="UP000002009"/>
    </source>
</evidence>
<sequence length="114" mass="13755">MRERQQRRREESAALKIQAVHRGRKVRRDLDFRSIAQKKKAGVEVGNELVEMKNRMIEMRARMKDRERKVDALKLKKIRRYESGKDASQGNYFGEERKRLERKETSRARRAARR</sequence>
<dbReference type="KEGG" id="mis:MICPUN_103586"/>
<reference evidence="3 4" key="1">
    <citation type="journal article" date="2009" name="Science">
        <title>Green evolution and dynamic adaptations revealed by genomes of the marine picoeukaryotes Micromonas.</title>
        <authorList>
            <person name="Worden A.Z."/>
            <person name="Lee J.H."/>
            <person name="Mock T."/>
            <person name="Rouze P."/>
            <person name="Simmons M.P."/>
            <person name="Aerts A.L."/>
            <person name="Allen A.E."/>
            <person name="Cuvelier M.L."/>
            <person name="Derelle E."/>
            <person name="Everett M.V."/>
            <person name="Foulon E."/>
            <person name="Grimwood J."/>
            <person name="Gundlach H."/>
            <person name="Henrissat B."/>
            <person name="Napoli C."/>
            <person name="McDonald S.M."/>
            <person name="Parker M.S."/>
            <person name="Rombauts S."/>
            <person name="Salamov A."/>
            <person name="Von Dassow P."/>
            <person name="Badger J.H."/>
            <person name="Coutinho P.M."/>
            <person name="Demir E."/>
            <person name="Dubchak I."/>
            <person name="Gentemann C."/>
            <person name="Eikrem W."/>
            <person name="Gready J.E."/>
            <person name="John U."/>
            <person name="Lanier W."/>
            <person name="Lindquist E.A."/>
            <person name="Lucas S."/>
            <person name="Mayer K.F."/>
            <person name="Moreau H."/>
            <person name="Not F."/>
            <person name="Otillar R."/>
            <person name="Panaud O."/>
            <person name="Pangilinan J."/>
            <person name="Paulsen I."/>
            <person name="Piegu B."/>
            <person name="Poliakov A."/>
            <person name="Robbens S."/>
            <person name="Schmutz J."/>
            <person name="Toulza E."/>
            <person name="Wyss T."/>
            <person name="Zelensky A."/>
            <person name="Zhou K."/>
            <person name="Armbrust E.V."/>
            <person name="Bhattacharya D."/>
            <person name="Goodenough U.W."/>
            <person name="Van de Peer Y."/>
            <person name="Grigoriev I.V."/>
        </authorList>
    </citation>
    <scope>NUCLEOTIDE SEQUENCE [LARGE SCALE GENOMIC DNA]</scope>
    <source>
        <strain evidence="4">RCC299 / NOUM17</strain>
    </source>
</reference>
<dbReference type="GeneID" id="8247827"/>
<accession>C1FIM9</accession>
<feature type="compositionally biased region" description="Basic and acidic residues" evidence="2">
    <location>
        <begin position="94"/>
        <end position="107"/>
    </location>
</feature>
<gene>
    <name evidence="3" type="ORF">MICPUN_103586</name>
</gene>
<evidence type="ECO:0000256" key="2">
    <source>
        <dbReference type="SAM" id="MobiDB-lite"/>
    </source>
</evidence>
<feature type="coiled-coil region" evidence="1">
    <location>
        <begin position="49"/>
        <end position="76"/>
    </location>
</feature>
<dbReference type="PROSITE" id="PS50096">
    <property type="entry name" value="IQ"/>
    <property type="match status" value="1"/>
</dbReference>
<dbReference type="EMBL" id="CP001577">
    <property type="protein sequence ID" value="ACO70199.1"/>
    <property type="molecule type" value="Genomic_DNA"/>
</dbReference>
<dbReference type="AlphaFoldDB" id="C1FIM9"/>